<feature type="transmembrane region" description="Helical" evidence="12">
    <location>
        <begin position="160"/>
        <end position="183"/>
    </location>
</feature>
<evidence type="ECO:0000256" key="6">
    <source>
        <dbReference type="ARBA" id="ARBA00022692"/>
    </source>
</evidence>
<feature type="transmembrane region" description="Helical" evidence="12">
    <location>
        <begin position="278"/>
        <end position="302"/>
    </location>
</feature>
<evidence type="ECO:0000259" key="14">
    <source>
        <dbReference type="Pfam" id="PF22776"/>
    </source>
</evidence>
<dbReference type="InterPro" id="IPR053951">
    <property type="entry name" value="K_trans_N"/>
</dbReference>
<dbReference type="PANTHER" id="PTHR30540">
    <property type="entry name" value="OSMOTIC STRESS POTASSIUM TRANSPORTER"/>
    <property type="match status" value="1"/>
</dbReference>
<feature type="domain" description="K+ potassium transporter integral membrane" evidence="13">
    <location>
        <begin position="2"/>
        <end position="453"/>
    </location>
</feature>
<feature type="transmembrane region" description="Helical" evidence="12">
    <location>
        <begin position="90"/>
        <end position="110"/>
    </location>
</feature>
<organism evidence="15 16">
    <name type="scientific">Brachybacterium endophyticum</name>
    <dbReference type="NCBI Taxonomy" id="2182385"/>
    <lineage>
        <taxon>Bacteria</taxon>
        <taxon>Bacillati</taxon>
        <taxon>Actinomycetota</taxon>
        <taxon>Actinomycetes</taxon>
        <taxon>Micrococcales</taxon>
        <taxon>Dermabacteraceae</taxon>
        <taxon>Brachybacterium</taxon>
    </lineage>
</organism>
<comment type="function">
    <text evidence="12">Transport of potassium into the cell. Likely operates as a K(+):H(+) symporter.</text>
</comment>
<gene>
    <name evidence="12" type="primary">kup</name>
    <name evidence="15" type="ORF">DEO23_12895</name>
</gene>
<evidence type="ECO:0000313" key="15">
    <source>
        <dbReference type="EMBL" id="PWH05465.1"/>
    </source>
</evidence>
<feature type="transmembrane region" description="Helical" evidence="12">
    <location>
        <begin position="328"/>
        <end position="348"/>
    </location>
</feature>
<dbReference type="HAMAP" id="MF_01522">
    <property type="entry name" value="Kup"/>
    <property type="match status" value="1"/>
</dbReference>
<evidence type="ECO:0000256" key="4">
    <source>
        <dbReference type="ARBA" id="ARBA00022475"/>
    </source>
</evidence>
<dbReference type="Pfam" id="PF02705">
    <property type="entry name" value="K_trans"/>
    <property type="match status" value="1"/>
</dbReference>
<feature type="transmembrane region" description="Helical" evidence="12">
    <location>
        <begin position="38"/>
        <end position="62"/>
    </location>
</feature>
<comment type="caution">
    <text evidence="15">The sequence shown here is derived from an EMBL/GenBank/DDBJ whole genome shotgun (WGS) entry which is preliminary data.</text>
</comment>
<protein>
    <recommendedName>
        <fullName evidence="12">Probable potassium transport system protein Kup</fullName>
    </recommendedName>
</protein>
<dbReference type="OrthoDB" id="9805577at2"/>
<dbReference type="GO" id="GO:0015079">
    <property type="term" value="F:potassium ion transmembrane transporter activity"/>
    <property type="evidence" value="ECO:0007669"/>
    <property type="project" value="UniProtKB-UniRule"/>
</dbReference>
<comment type="similarity">
    <text evidence="2 12">Belongs to the HAK/KUP transporter (TC 2.A.72) family.</text>
</comment>
<accession>A0A2U2RI73</accession>
<evidence type="ECO:0000256" key="1">
    <source>
        <dbReference type="ARBA" id="ARBA00004141"/>
    </source>
</evidence>
<keyword evidence="9 12" id="KW-1133">Transmembrane helix</keyword>
<feature type="transmembrane region" description="Helical" evidence="12">
    <location>
        <begin position="410"/>
        <end position="431"/>
    </location>
</feature>
<keyword evidence="16" id="KW-1185">Reference proteome</keyword>
<dbReference type="GO" id="GO:0005886">
    <property type="term" value="C:plasma membrane"/>
    <property type="evidence" value="ECO:0007669"/>
    <property type="project" value="UniProtKB-SubCell"/>
</dbReference>
<feature type="transmembrane region" description="Helical" evidence="12">
    <location>
        <begin position="354"/>
        <end position="378"/>
    </location>
</feature>
<evidence type="ECO:0000256" key="7">
    <source>
        <dbReference type="ARBA" id="ARBA00022847"/>
    </source>
</evidence>
<keyword evidence="3 12" id="KW-0813">Transport</keyword>
<proteinExistence type="inferred from homology"/>
<evidence type="ECO:0000256" key="2">
    <source>
        <dbReference type="ARBA" id="ARBA00007019"/>
    </source>
</evidence>
<dbReference type="InterPro" id="IPR003855">
    <property type="entry name" value="K+_transporter"/>
</dbReference>
<dbReference type="Pfam" id="PF22776">
    <property type="entry name" value="K_trans_C"/>
    <property type="match status" value="1"/>
</dbReference>
<keyword evidence="8 12" id="KW-0630">Potassium</keyword>
<feature type="domain" description="K+ potassium transporter C-terminal" evidence="14">
    <location>
        <begin position="465"/>
        <end position="616"/>
    </location>
</feature>
<keyword evidence="6 12" id="KW-0812">Transmembrane</keyword>
<evidence type="ECO:0000259" key="13">
    <source>
        <dbReference type="Pfam" id="PF02705"/>
    </source>
</evidence>
<evidence type="ECO:0000256" key="5">
    <source>
        <dbReference type="ARBA" id="ARBA00022538"/>
    </source>
</evidence>
<keyword evidence="5 12" id="KW-0633">Potassium transport</keyword>
<dbReference type="GO" id="GO:0015293">
    <property type="term" value="F:symporter activity"/>
    <property type="evidence" value="ECO:0007669"/>
    <property type="project" value="UniProtKB-UniRule"/>
</dbReference>
<feature type="transmembrane region" description="Helical" evidence="12">
    <location>
        <begin position="203"/>
        <end position="223"/>
    </location>
</feature>
<evidence type="ECO:0000256" key="3">
    <source>
        <dbReference type="ARBA" id="ARBA00022448"/>
    </source>
</evidence>
<feature type="transmembrane region" description="Helical" evidence="12">
    <location>
        <begin position="235"/>
        <end position="258"/>
    </location>
</feature>
<keyword evidence="4 12" id="KW-1003">Cell membrane</keyword>
<evidence type="ECO:0000256" key="9">
    <source>
        <dbReference type="ARBA" id="ARBA00022989"/>
    </source>
</evidence>
<evidence type="ECO:0000313" key="16">
    <source>
        <dbReference type="Proteomes" id="UP000245590"/>
    </source>
</evidence>
<reference evidence="15 16" key="1">
    <citation type="submission" date="2018-05" db="EMBL/GenBank/DDBJ databases">
        <title>Brachybacterium sp. M1HQ-2T, whole genome shotgun sequence.</title>
        <authorList>
            <person name="Tuo L."/>
        </authorList>
    </citation>
    <scope>NUCLEOTIDE SEQUENCE [LARGE SCALE GENOMIC DNA]</scope>
    <source>
        <strain evidence="15 16">M1HQ-2</strain>
    </source>
</reference>
<keyword evidence="7 12" id="KW-0769">Symport</keyword>
<feature type="transmembrane region" description="Helical" evidence="12">
    <location>
        <begin position="130"/>
        <end position="148"/>
    </location>
</feature>
<evidence type="ECO:0000256" key="11">
    <source>
        <dbReference type="ARBA" id="ARBA00023136"/>
    </source>
</evidence>
<dbReference type="PANTHER" id="PTHR30540:SF79">
    <property type="entry name" value="LOW AFFINITY POTASSIUM TRANSPORT SYSTEM PROTEIN KUP"/>
    <property type="match status" value="1"/>
</dbReference>
<name>A0A2U2RI73_9MICO</name>
<dbReference type="Proteomes" id="UP000245590">
    <property type="component" value="Unassembled WGS sequence"/>
</dbReference>
<comment type="subcellular location">
    <subcellularLocation>
        <location evidence="12">Cell membrane</location>
        <topology evidence="12">Multi-pass membrane protein</topology>
    </subcellularLocation>
    <subcellularLocation>
        <location evidence="1">Membrane</location>
        <topology evidence="1">Multi-pass membrane protein</topology>
    </subcellularLocation>
</comment>
<keyword evidence="11 12" id="KW-0472">Membrane</keyword>
<dbReference type="InterPro" id="IPR023051">
    <property type="entry name" value="Kup"/>
</dbReference>
<comment type="catalytic activity">
    <reaction evidence="12">
        <text>K(+)(in) + H(+)(in) = K(+)(out) + H(+)(out)</text>
        <dbReference type="Rhea" id="RHEA:28490"/>
        <dbReference type="ChEBI" id="CHEBI:15378"/>
        <dbReference type="ChEBI" id="CHEBI:29103"/>
    </reaction>
</comment>
<dbReference type="InterPro" id="IPR053952">
    <property type="entry name" value="K_trans_C"/>
</dbReference>
<keyword evidence="10 12" id="KW-0406">Ion transport</keyword>
<sequence>MLGAAGVVFGDIGTSPLYSLQTVFSTHHNAVAPTEQDVLGVISMIVWCLILIVTVTYVSVILRADNQGEGGILSLANLIQRKLGQRSTQVSVALVLAVVGASLFYGDSVITPAISVLSAFEGLEVVGPGFAPWVVPAAVAVLTCLFLVQRWGTGAIGKAFGPIMVCWFLVLAALGLPHLISNLSILRAVSPSYAIVFALDRPLVAFVAMGAVVLAITGAEALYADMGHFGRRPIALAWLCLILPALLICYFGQGALILADPSAVENPFFRMAPVWARLPLVLLAAMATVIASQAVISGAFSVSRQATRLGLLPRLKVLQTSRVHGGQIYLPVVNLLLFGGVLVLVLVFRSSESLASAYGLSVTGTLLLELSLFLLLALRVWNWPLWRVATMAVVVGGLELALFAGNVVKIASGGWLPLVIAGALLVIMLTWRRGAREYFGRRRSMEGPIDEFVVQIREQKVRRVPGLAVYPHGDPATVPLALRSNVRFNRMLHRHVVIITIRNMGVPHVLHDARVEVSDLGDPHDGIVHVTYRVGFNDSQDVPAALADAVGRSDELHVDPSTAIYFLSVFRIEQGEDRCMPRWQKKLFRLLERLSSNKTHALRLPQERTVVMGVETQV</sequence>
<dbReference type="AlphaFoldDB" id="A0A2U2RI73"/>
<evidence type="ECO:0000256" key="12">
    <source>
        <dbReference type="HAMAP-Rule" id="MF_01522"/>
    </source>
</evidence>
<feature type="transmembrane region" description="Helical" evidence="12">
    <location>
        <begin position="385"/>
        <end position="404"/>
    </location>
</feature>
<evidence type="ECO:0000256" key="8">
    <source>
        <dbReference type="ARBA" id="ARBA00022958"/>
    </source>
</evidence>
<evidence type="ECO:0000256" key="10">
    <source>
        <dbReference type="ARBA" id="ARBA00023065"/>
    </source>
</evidence>
<dbReference type="EMBL" id="QFKX01000005">
    <property type="protein sequence ID" value="PWH05465.1"/>
    <property type="molecule type" value="Genomic_DNA"/>
</dbReference>